<feature type="domain" description="MPN" evidence="6">
    <location>
        <begin position="1"/>
        <end position="121"/>
    </location>
</feature>
<evidence type="ECO:0000259" key="6">
    <source>
        <dbReference type="PROSITE" id="PS50249"/>
    </source>
</evidence>
<keyword evidence="4" id="KW-0862">Zinc</keyword>
<dbReference type="Pfam" id="PF14464">
    <property type="entry name" value="Prok-JAB"/>
    <property type="match status" value="1"/>
</dbReference>
<name>A0A1G1KQG3_9BACT</name>
<sequence length="135" mass="15269">MKIEKQIIEQLIAHAKKEAPLEACGYLAGRDHVITVSYELTNQDQSSEHFSFDPKEQFSAVKDARQKGFEIYAVYHSHPASPARPSAEDIKLAYDPDILYFIVSLASGREDVRAFEIKNKQVESVNLEVIHHEGV</sequence>
<evidence type="ECO:0000256" key="2">
    <source>
        <dbReference type="ARBA" id="ARBA00022723"/>
    </source>
</evidence>
<evidence type="ECO:0000313" key="8">
    <source>
        <dbReference type="Proteomes" id="UP000178187"/>
    </source>
</evidence>
<evidence type="ECO:0000256" key="5">
    <source>
        <dbReference type="ARBA" id="ARBA00023049"/>
    </source>
</evidence>
<protein>
    <recommendedName>
        <fullName evidence="6">MPN domain-containing protein</fullName>
    </recommendedName>
</protein>
<dbReference type="GO" id="GO:0008235">
    <property type="term" value="F:metalloexopeptidase activity"/>
    <property type="evidence" value="ECO:0007669"/>
    <property type="project" value="TreeGrafter"/>
</dbReference>
<gene>
    <name evidence="7" type="ORF">A3G33_04300</name>
</gene>
<keyword evidence="1" id="KW-0645">Protease</keyword>
<dbReference type="InterPro" id="IPR000555">
    <property type="entry name" value="JAMM/MPN+_dom"/>
</dbReference>
<dbReference type="InterPro" id="IPR037518">
    <property type="entry name" value="MPN"/>
</dbReference>
<keyword evidence="2" id="KW-0479">Metal-binding</keyword>
<dbReference type="EMBL" id="MHFR01000068">
    <property type="protein sequence ID" value="OGW95157.1"/>
    <property type="molecule type" value="Genomic_DNA"/>
</dbReference>
<dbReference type="GO" id="GO:0008270">
    <property type="term" value="F:zinc ion binding"/>
    <property type="evidence" value="ECO:0007669"/>
    <property type="project" value="TreeGrafter"/>
</dbReference>
<evidence type="ECO:0000256" key="4">
    <source>
        <dbReference type="ARBA" id="ARBA00022833"/>
    </source>
</evidence>
<dbReference type="Gene3D" id="3.40.140.10">
    <property type="entry name" value="Cytidine Deaminase, domain 2"/>
    <property type="match status" value="1"/>
</dbReference>
<evidence type="ECO:0000256" key="3">
    <source>
        <dbReference type="ARBA" id="ARBA00022801"/>
    </source>
</evidence>
<keyword evidence="5" id="KW-0482">Metalloprotease</keyword>
<dbReference type="CDD" id="cd08070">
    <property type="entry name" value="MPN_like"/>
    <property type="match status" value="1"/>
</dbReference>
<dbReference type="PANTHER" id="PTHR34858:SF1">
    <property type="entry name" value="CYSO-CYSTEINE PEPTIDASE"/>
    <property type="match status" value="1"/>
</dbReference>
<evidence type="ECO:0000256" key="1">
    <source>
        <dbReference type="ARBA" id="ARBA00022670"/>
    </source>
</evidence>
<accession>A0A1G1KQG3</accession>
<dbReference type="SUPFAM" id="SSF102712">
    <property type="entry name" value="JAB1/MPN domain"/>
    <property type="match status" value="1"/>
</dbReference>
<proteinExistence type="predicted"/>
<dbReference type="FunFam" id="3.40.140.10:FF:000085">
    <property type="entry name" value="Mov34/MPN/PAD-1 family protein"/>
    <property type="match status" value="1"/>
</dbReference>
<comment type="caution">
    <text evidence="7">The sequence shown here is derived from an EMBL/GenBank/DDBJ whole genome shotgun (WGS) entry which is preliminary data.</text>
</comment>
<dbReference type="Proteomes" id="UP000178187">
    <property type="component" value="Unassembled WGS sequence"/>
</dbReference>
<dbReference type="GO" id="GO:0006508">
    <property type="term" value="P:proteolysis"/>
    <property type="evidence" value="ECO:0007669"/>
    <property type="project" value="UniProtKB-KW"/>
</dbReference>
<dbReference type="InterPro" id="IPR051929">
    <property type="entry name" value="VirAsm_ModProt"/>
</dbReference>
<organism evidence="7 8">
    <name type="scientific">Candidatus Danuiimicrobium aquiferis</name>
    <dbReference type="NCBI Taxonomy" id="1801832"/>
    <lineage>
        <taxon>Bacteria</taxon>
        <taxon>Pseudomonadati</taxon>
        <taxon>Candidatus Omnitrophota</taxon>
        <taxon>Candidatus Danuiimicrobium</taxon>
    </lineage>
</organism>
<reference evidence="7 8" key="1">
    <citation type="journal article" date="2016" name="Nat. Commun.">
        <title>Thousands of microbial genomes shed light on interconnected biogeochemical processes in an aquifer system.</title>
        <authorList>
            <person name="Anantharaman K."/>
            <person name="Brown C.T."/>
            <person name="Hug L.A."/>
            <person name="Sharon I."/>
            <person name="Castelle C.J."/>
            <person name="Probst A.J."/>
            <person name="Thomas B.C."/>
            <person name="Singh A."/>
            <person name="Wilkins M.J."/>
            <person name="Karaoz U."/>
            <person name="Brodie E.L."/>
            <person name="Williams K.H."/>
            <person name="Hubbard S.S."/>
            <person name="Banfield J.F."/>
        </authorList>
    </citation>
    <scope>NUCLEOTIDE SEQUENCE [LARGE SCALE GENOMIC DNA]</scope>
</reference>
<evidence type="ECO:0000313" key="7">
    <source>
        <dbReference type="EMBL" id="OGW95157.1"/>
    </source>
</evidence>
<dbReference type="PROSITE" id="PS50249">
    <property type="entry name" value="MPN"/>
    <property type="match status" value="1"/>
</dbReference>
<dbReference type="PANTHER" id="PTHR34858">
    <property type="entry name" value="CYSO-CYSTEINE PEPTIDASE"/>
    <property type="match status" value="1"/>
</dbReference>
<keyword evidence="3" id="KW-0378">Hydrolase</keyword>
<dbReference type="AlphaFoldDB" id="A0A1G1KQG3"/>
<dbReference type="InterPro" id="IPR028090">
    <property type="entry name" value="JAB_dom_prok"/>
</dbReference>
<dbReference type="SMART" id="SM00232">
    <property type="entry name" value="JAB_MPN"/>
    <property type="match status" value="1"/>
</dbReference>